<evidence type="ECO:0000313" key="8">
    <source>
        <dbReference type="EMBL" id="MBD8049482.1"/>
    </source>
</evidence>
<dbReference type="EMBL" id="JACYFT010000001">
    <property type="protein sequence ID" value="MBD8049482.1"/>
    <property type="molecule type" value="Genomic_DNA"/>
</dbReference>
<name>A0A927FGF1_9BURK</name>
<dbReference type="PANTHER" id="PTHR30606">
    <property type="entry name" value="LIPID A BIOSYNTHESIS LAUROYL ACYLTRANSFERASE"/>
    <property type="match status" value="1"/>
</dbReference>
<reference evidence="8" key="1">
    <citation type="submission" date="2020-09" db="EMBL/GenBank/DDBJ databases">
        <title>Genome seq and assembly of Limnohabitants sp.</title>
        <authorList>
            <person name="Chhetri G."/>
        </authorList>
    </citation>
    <scope>NUCLEOTIDE SEQUENCE</scope>
    <source>
        <strain evidence="8">JUR4</strain>
    </source>
</reference>
<dbReference type="PANTHER" id="PTHR30606:SF10">
    <property type="entry name" value="PHOSPHATIDYLINOSITOL MANNOSIDE ACYLTRANSFERASE"/>
    <property type="match status" value="1"/>
</dbReference>
<evidence type="ECO:0000256" key="7">
    <source>
        <dbReference type="SAM" id="Phobius"/>
    </source>
</evidence>
<evidence type="ECO:0000256" key="2">
    <source>
        <dbReference type="ARBA" id="ARBA00022475"/>
    </source>
</evidence>
<keyword evidence="9" id="KW-1185">Reference proteome</keyword>
<evidence type="ECO:0000256" key="1">
    <source>
        <dbReference type="ARBA" id="ARBA00004533"/>
    </source>
</evidence>
<keyword evidence="3" id="KW-0997">Cell inner membrane</keyword>
<dbReference type="InterPro" id="IPR004960">
    <property type="entry name" value="LipA_acyltrans"/>
</dbReference>
<keyword evidence="6 8" id="KW-0012">Acyltransferase</keyword>
<keyword evidence="4" id="KW-0808">Transferase</keyword>
<evidence type="ECO:0000256" key="6">
    <source>
        <dbReference type="ARBA" id="ARBA00023315"/>
    </source>
</evidence>
<comment type="subcellular location">
    <subcellularLocation>
        <location evidence="1">Cell inner membrane</location>
    </subcellularLocation>
</comment>
<dbReference type="Pfam" id="PF03279">
    <property type="entry name" value="Lip_A_acyltrans"/>
    <property type="match status" value="1"/>
</dbReference>
<comment type="caution">
    <text evidence="8">The sequence shown here is derived from an EMBL/GenBank/DDBJ whole genome shotgun (WGS) entry which is preliminary data.</text>
</comment>
<keyword evidence="2" id="KW-1003">Cell membrane</keyword>
<proteinExistence type="predicted"/>
<dbReference type="AlphaFoldDB" id="A0A927FGF1"/>
<accession>A0A927FGF1</accession>
<dbReference type="GO" id="GO:0005886">
    <property type="term" value="C:plasma membrane"/>
    <property type="evidence" value="ECO:0007669"/>
    <property type="project" value="UniProtKB-SubCell"/>
</dbReference>
<keyword evidence="5 7" id="KW-0472">Membrane</keyword>
<dbReference type="NCBIfam" id="NF006487">
    <property type="entry name" value="PRK08905.1"/>
    <property type="match status" value="1"/>
</dbReference>
<evidence type="ECO:0000256" key="5">
    <source>
        <dbReference type="ARBA" id="ARBA00023136"/>
    </source>
</evidence>
<dbReference type="GO" id="GO:0016746">
    <property type="term" value="F:acyltransferase activity"/>
    <property type="evidence" value="ECO:0007669"/>
    <property type="project" value="UniProtKB-KW"/>
</dbReference>
<dbReference type="Proteomes" id="UP000647424">
    <property type="component" value="Unassembled WGS sequence"/>
</dbReference>
<keyword evidence="7" id="KW-0812">Transmembrane</keyword>
<feature type="transmembrane region" description="Helical" evidence="7">
    <location>
        <begin position="12"/>
        <end position="30"/>
    </location>
</feature>
<sequence>MLSWFRFFSHWPLWALHLLGHAAGWLAWLLSPTYRRRFMDNAHQAGLGWGRVVAAIGHAGAMSTELPRLWFGQPAPVLWADDRAAVQAYASGQGVLFLTPHLGCFEITAQALAARFSAEHGPLTVLYRPARRADLGEVMASARNRPGLEAVPTNLAGVRQMIKALRAGRAVGLLPDQVPPEGMGQWAPFFGKPAYTMTLAARLALQTGARVVVIWGERLPWGQGYRLHTRSLGHDLSPDLDVAVVQINQAMERVISQQPGQYLWGYARYKQPRSE</sequence>
<keyword evidence="7" id="KW-1133">Transmembrane helix</keyword>
<dbReference type="RefSeq" id="WP_191817944.1">
    <property type="nucleotide sequence ID" value="NZ_JACYFT010000001.1"/>
</dbReference>
<protein>
    <submittedName>
        <fullName evidence="8">Lysophospholipid acyltransferase family protein</fullName>
    </submittedName>
</protein>
<evidence type="ECO:0000256" key="4">
    <source>
        <dbReference type="ARBA" id="ARBA00022679"/>
    </source>
</evidence>
<evidence type="ECO:0000256" key="3">
    <source>
        <dbReference type="ARBA" id="ARBA00022519"/>
    </source>
</evidence>
<organism evidence="8 9">
    <name type="scientific">Limnohabitans radicicola</name>
    <dbReference type="NCBI Taxonomy" id="2771427"/>
    <lineage>
        <taxon>Bacteria</taxon>
        <taxon>Pseudomonadati</taxon>
        <taxon>Pseudomonadota</taxon>
        <taxon>Betaproteobacteria</taxon>
        <taxon>Burkholderiales</taxon>
        <taxon>Comamonadaceae</taxon>
        <taxon>Limnohabitans</taxon>
    </lineage>
</organism>
<dbReference type="CDD" id="cd07984">
    <property type="entry name" value="LPLAT_LABLAT-like"/>
    <property type="match status" value="1"/>
</dbReference>
<gene>
    <name evidence="8" type="ORF">IC609_02925</name>
</gene>
<evidence type="ECO:0000313" key="9">
    <source>
        <dbReference type="Proteomes" id="UP000647424"/>
    </source>
</evidence>
<dbReference type="GO" id="GO:0009247">
    <property type="term" value="P:glycolipid biosynthetic process"/>
    <property type="evidence" value="ECO:0007669"/>
    <property type="project" value="UniProtKB-ARBA"/>
</dbReference>